<gene>
    <name evidence="2" type="ORF">Tci_029365</name>
</gene>
<evidence type="ECO:0000313" key="2">
    <source>
        <dbReference type="EMBL" id="GEU57387.1"/>
    </source>
</evidence>
<dbReference type="InterPro" id="IPR013103">
    <property type="entry name" value="RVT_2"/>
</dbReference>
<feature type="domain" description="Reverse transcriptase Ty1/copia-type" evidence="1">
    <location>
        <begin position="84"/>
        <end position="147"/>
    </location>
</feature>
<name>A0A6L2L972_TANCI</name>
<protein>
    <submittedName>
        <fullName evidence="2">Retrovirus-related Pol polyprotein from transposon TNT 1-94</fullName>
    </submittedName>
</protein>
<accession>A0A6L2L972</accession>
<proteinExistence type="predicted"/>
<organism evidence="2">
    <name type="scientific">Tanacetum cinerariifolium</name>
    <name type="common">Dalmatian daisy</name>
    <name type="synonym">Chrysanthemum cinerariifolium</name>
    <dbReference type="NCBI Taxonomy" id="118510"/>
    <lineage>
        <taxon>Eukaryota</taxon>
        <taxon>Viridiplantae</taxon>
        <taxon>Streptophyta</taxon>
        <taxon>Embryophyta</taxon>
        <taxon>Tracheophyta</taxon>
        <taxon>Spermatophyta</taxon>
        <taxon>Magnoliopsida</taxon>
        <taxon>eudicotyledons</taxon>
        <taxon>Gunneridae</taxon>
        <taxon>Pentapetalae</taxon>
        <taxon>asterids</taxon>
        <taxon>campanulids</taxon>
        <taxon>Asterales</taxon>
        <taxon>Asteraceae</taxon>
        <taxon>Asteroideae</taxon>
        <taxon>Anthemideae</taxon>
        <taxon>Anthemidinae</taxon>
        <taxon>Tanacetum</taxon>
    </lineage>
</organism>
<evidence type="ECO:0000259" key="1">
    <source>
        <dbReference type="Pfam" id="PF07727"/>
    </source>
</evidence>
<comment type="caution">
    <text evidence="2">The sequence shown here is derived from an EMBL/GenBank/DDBJ whole genome shotgun (WGS) entry which is preliminary data.</text>
</comment>
<dbReference type="AlphaFoldDB" id="A0A6L2L972"/>
<reference evidence="2" key="1">
    <citation type="journal article" date="2019" name="Sci. Rep.">
        <title>Draft genome of Tanacetum cinerariifolium, the natural source of mosquito coil.</title>
        <authorList>
            <person name="Yamashiro T."/>
            <person name="Shiraishi A."/>
            <person name="Satake H."/>
            <person name="Nakayama K."/>
        </authorList>
    </citation>
    <scope>NUCLEOTIDE SEQUENCE</scope>
</reference>
<dbReference type="Pfam" id="PF07727">
    <property type="entry name" value="RVT_2"/>
    <property type="match status" value="1"/>
</dbReference>
<sequence length="148" mass="16169">MLMANGKECLDGWVGAGRGEVMGGGVNFRVSRSLLGEIPREIIGDKVGKECGGEEFGFDEESRFGSSKLADSLAEGIGNASSTEARLVAQAYNQQEGIDFDETYAPVARLESIRILLAYAWAHDFKLFQMDVKSAFLDDFINEEVYVA</sequence>
<dbReference type="EMBL" id="BKCJ010003821">
    <property type="protein sequence ID" value="GEU57387.1"/>
    <property type="molecule type" value="Genomic_DNA"/>
</dbReference>